<accession>A0A5S4EUH7</accession>
<organism evidence="3 4">
    <name type="scientific">Nonomuraea turkmeniaca</name>
    <dbReference type="NCBI Taxonomy" id="103838"/>
    <lineage>
        <taxon>Bacteria</taxon>
        <taxon>Bacillati</taxon>
        <taxon>Actinomycetota</taxon>
        <taxon>Actinomycetes</taxon>
        <taxon>Streptosporangiales</taxon>
        <taxon>Streptosporangiaceae</taxon>
        <taxon>Nonomuraea</taxon>
    </lineage>
</organism>
<proteinExistence type="predicted"/>
<dbReference type="Proteomes" id="UP000309128">
    <property type="component" value="Unassembled WGS sequence"/>
</dbReference>
<dbReference type="PANTHER" id="PTHR43242">
    <property type="entry name" value="NAD(P)-BINDING ROSSMANN-FOLD SUPERFAMILY PROTEIN"/>
    <property type="match status" value="1"/>
</dbReference>
<dbReference type="EMBL" id="VCKY01000501">
    <property type="protein sequence ID" value="TMR03007.1"/>
    <property type="molecule type" value="Genomic_DNA"/>
</dbReference>
<keyword evidence="4" id="KW-1185">Reference proteome</keyword>
<evidence type="ECO:0000259" key="2">
    <source>
        <dbReference type="Pfam" id="PF04321"/>
    </source>
</evidence>
<dbReference type="InterPro" id="IPR036291">
    <property type="entry name" value="NAD(P)-bd_dom_sf"/>
</dbReference>
<evidence type="ECO:0000313" key="3">
    <source>
        <dbReference type="EMBL" id="TMR03007.1"/>
    </source>
</evidence>
<feature type="domain" description="RmlD-like substrate binding" evidence="2">
    <location>
        <begin position="1"/>
        <end position="266"/>
    </location>
</feature>
<dbReference type="RefSeq" id="WP_138674339.1">
    <property type="nucleotide sequence ID" value="NZ_VCKY01000501.1"/>
</dbReference>
<dbReference type="PANTHER" id="PTHR43242:SF1">
    <property type="entry name" value="NAD(P)-BINDING ROSSMANN-FOLD SUPERFAMILY PROTEIN"/>
    <property type="match status" value="1"/>
</dbReference>
<feature type="compositionally biased region" description="Basic residues" evidence="1">
    <location>
        <begin position="289"/>
        <end position="302"/>
    </location>
</feature>
<dbReference type="Gene3D" id="3.40.50.720">
    <property type="entry name" value="NAD(P)-binding Rossmann-like Domain"/>
    <property type="match status" value="1"/>
</dbReference>
<evidence type="ECO:0000313" key="4">
    <source>
        <dbReference type="Proteomes" id="UP000309128"/>
    </source>
</evidence>
<dbReference type="SUPFAM" id="SSF51735">
    <property type="entry name" value="NAD(P)-binding Rossmann-fold domains"/>
    <property type="match status" value="1"/>
</dbReference>
<evidence type="ECO:0000256" key="1">
    <source>
        <dbReference type="SAM" id="MobiDB-lite"/>
    </source>
</evidence>
<sequence>MRILIVGGSGFLGGELVRLCVSSGHDVGATYLTRPGELPGVAWLPLDVRSRADAAAVVGVFRPEVTINAAYRQRDWTATADGAAYLALAVAAVGGRLVHVSSDAVFSGSAPRYDETCVPDPVSPYGAAKAAAETAVRAVLPGAAIARTSLIIGRGGSPHEALVRSLATGRGDGVLFTDDVRCPVHVADLAAALMELTVRGEAGIWHLAGSDPLSRHELGVLIARRDGLDAARLPTGRRADTALPGPYDVRLDCTATQRRLRTRLRGAQEFLAPDPRAADPRAADTHVSASHHRERPCPRTRRPRDAVGVRDAASYPRCASKRRVRETPTRTVVPGAMVTGSFGGMS</sequence>
<feature type="region of interest" description="Disordered" evidence="1">
    <location>
        <begin position="274"/>
        <end position="314"/>
    </location>
</feature>
<dbReference type="OrthoDB" id="25118at2"/>
<dbReference type="InterPro" id="IPR029903">
    <property type="entry name" value="RmlD-like-bd"/>
</dbReference>
<protein>
    <submittedName>
        <fullName evidence="3">Sugar nucleotide-binding protein</fullName>
    </submittedName>
</protein>
<gene>
    <name evidence="3" type="ORF">ETD86_54070</name>
</gene>
<comment type="caution">
    <text evidence="3">The sequence shown here is derived from an EMBL/GenBank/DDBJ whole genome shotgun (WGS) entry which is preliminary data.</text>
</comment>
<dbReference type="AlphaFoldDB" id="A0A5S4EUH7"/>
<name>A0A5S4EUH7_9ACTN</name>
<dbReference type="Pfam" id="PF04321">
    <property type="entry name" value="RmlD_sub_bind"/>
    <property type="match status" value="1"/>
</dbReference>
<reference evidence="3 4" key="1">
    <citation type="submission" date="2019-05" db="EMBL/GenBank/DDBJ databases">
        <title>Draft genome sequence of Nonomuraea turkmeniaca DSM 43926.</title>
        <authorList>
            <person name="Saricaoglu S."/>
            <person name="Isik K."/>
        </authorList>
    </citation>
    <scope>NUCLEOTIDE SEQUENCE [LARGE SCALE GENOMIC DNA]</scope>
    <source>
        <strain evidence="3 4">DSM 43926</strain>
    </source>
</reference>